<dbReference type="Proteomes" id="UP001500101">
    <property type="component" value="Unassembled WGS sequence"/>
</dbReference>
<keyword evidence="1" id="KW-0732">Signal</keyword>
<comment type="caution">
    <text evidence="2">The sequence shown here is derived from an EMBL/GenBank/DDBJ whole genome shotgun (WGS) entry which is preliminary data.</text>
</comment>
<sequence>MRKFLLFLMIVLSAKFTYAQSSVYTLLQGGANLGFSNEGYKGAFNGYHLHFIFGKNFNESAFLGLGIGNEKFQGDYQTNDPHQDDQKVYKYEFNTFPIFIDGRLPIGYFNDASRIGLLANAGYAPGIGPAYDKGALFKAGFFYLHDGMSKTKFTASLAYGYQQLTKNAFRKDFQHQSFHLTVGLMLK</sequence>
<evidence type="ECO:0000313" key="3">
    <source>
        <dbReference type="Proteomes" id="UP001500101"/>
    </source>
</evidence>
<reference evidence="3" key="1">
    <citation type="journal article" date="2019" name="Int. J. Syst. Evol. Microbiol.">
        <title>The Global Catalogue of Microorganisms (GCM) 10K type strain sequencing project: providing services to taxonomists for standard genome sequencing and annotation.</title>
        <authorList>
            <consortium name="The Broad Institute Genomics Platform"/>
            <consortium name="The Broad Institute Genome Sequencing Center for Infectious Disease"/>
            <person name="Wu L."/>
            <person name="Ma J."/>
        </authorList>
    </citation>
    <scope>NUCLEOTIDE SEQUENCE [LARGE SCALE GENOMIC DNA]</scope>
    <source>
        <strain evidence="3">JCM 16704</strain>
    </source>
</reference>
<protein>
    <recommendedName>
        <fullName evidence="4">Outer membrane protein with beta-barrel domain</fullName>
    </recommendedName>
</protein>
<feature type="chain" id="PRO_5046060803" description="Outer membrane protein with beta-barrel domain" evidence="1">
    <location>
        <begin position="20"/>
        <end position="187"/>
    </location>
</feature>
<name>A0ABP7Z5E9_9SPHI</name>
<evidence type="ECO:0000313" key="2">
    <source>
        <dbReference type="EMBL" id="GAA4147704.1"/>
    </source>
</evidence>
<keyword evidence="3" id="KW-1185">Reference proteome</keyword>
<evidence type="ECO:0008006" key="4">
    <source>
        <dbReference type="Google" id="ProtNLM"/>
    </source>
</evidence>
<dbReference type="RefSeq" id="WP_344675921.1">
    <property type="nucleotide sequence ID" value="NZ_BAAAZI010000015.1"/>
</dbReference>
<proteinExistence type="predicted"/>
<feature type="signal peptide" evidence="1">
    <location>
        <begin position="1"/>
        <end position="19"/>
    </location>
</feature>
<evidence type="ECO:0000256" key="1">
    <source>
        <dbReference type="SAM" id="SignalP"/>
    </source>
</evidence>
<organism evidence="2 3">
    <name type="scientific">Sphingobacterium kyonggiense</name>
    <dbReference type="NCBI Taxonomy" id="714075"/>
    <lineage>
        <taxon>Bacteria</taxon>
        <taxon>Pseudomonadati</taxon>
        <taxon>Bacteroidota</taxon>
        <taxon>Sphingobacteriia</taxon>
        <taxon>Sphingobacteriales</taxon>
        <taxon>Sphingobacteriaceae</taxon>
        <taxon>Sphingobacterium</taxon>
    </lineage>
</organism>
<gene>
    <name evidence="2" type="ORF">GCM10022216_33910</name>
</gene>
<accession>A0ABP7Z5E9</accession>
<dbReference type="EMBL" id="BAAAZI010000015">
    <property type="protein sequence ID" value="GAA4147704.1"/>
    <property type="molecule type" value="Genomic_DNA"/>
</dbReference>